<dbReference type="EMBL" id="LIAE01006519">
    <property type="protein sequence ID" value="PAV88429.1"/>
    <property type="molecule type" value="Genomic_DNA"/>
</dbReference>
<dbReference type="Proteomes" id="UP000218231">
    <property type="component" value="Unassembled WGS sequence"/>
</dbReference>
<dbReference type="PANTHER" id="PTHR31344:SF0">
    <property type="entry name" value="NUCLEAR PORE COMPLEX PROTEIN NUP205"/>
    <property type="match status" value="1"/>
</dbReference>
<dbReference type="SMART" id="SM00657">
    <property type="entry name" value="RPOL4c"/>
    <property type="match status" value="1"/>
</dbReference>
<comment type="similarity">
    <text evidence="2">Belongs to the NUP186/NUP192/NUP205 family.</text>
</comment>
<evidence type="ECO:0000256" key="1">
    <source>
        <dbReference type="ARBA" id="ARBA00004123"/>
    </source>
</evidence>
<proteinExistence type="inferred from homology"/>
<comment type="subcellular location">
    <subcellularLocation>
        <location evidence="1">Nucleus</location>
    </subcellularLocation>
</comment>
<dbReference type="STRING" id="2018661.A0A2A2LQL7"/>
<dbReference type="Gene3D" id="1.20.1250.40">
    <property type="match status" value="1"/>
</dbReference>
<keyword evidence="4" id="KW-0539">Nucleus</keyword>
<gene>
    <name evidence="6" type="ORF">WR25_06007</name>
</gene>
<name>A0A2A2LQL7_9BILA</name>
<dbReference type="GO" id="GO:0030880">
    <property type="term" value="C:RNA polymerase complex"/>
    <property type="evidence" value="ECO:0007669"/>
    <property type="project" value="InterPro"/>
</dbReference>
<dbReference type="InterPro" id="IPR005574">
    <property type="entry name" value="Rpb4/RPC9"/>
</dbReference>
<sequence length="1735" mass="193616">MWVEAKNLCGRVEAFRPGEGEETEAKLIRQIEPCLWRLKNITKNPPRDATSKLKAGSSIEIDGVSVAVDATLVEEAAILSNIFSINDSHAVELLLSGESERLHYDLNRGLLAVACYYDAHRMLAEILRRILSWDREASTRTMRRFVKENFVNREIFKHLLMIQEQFTVASEFHTLMNPQVNGLGGARHQSILRNLIEEIRSLTGECVYLLAQYDPDQIKMFLSELYPKLKSFPIGEKLSTSNMVVWICVIRLTSSDFLTQVPNASSVLMDMVQEIRDETAWSDQSICGTVQLACAVSFRALAASPADHLTTETISFDVNRVLDRAVRNMCFHFLRLGIIGSEAFKQTATNSYVVNRLLTQIILHFPAKLIEIERNGEDELQCLDEMISRKQQATAFLHYEHFLRCIADLFMQFQDPACPIDVKQVILNASTAYSSSLELCRFVERARLDLHMVHCIAYLDMLTAICLTQENAAFIFHVFNVDMVDTGFSWDRIMMALRDYAKFYRMNVTSVESISQTGSQPLTEPKVNVDTEEMNGLCAWMRLANVIVTQDESAARTLAEDRGWGVIDTCVCLASSPVPLSFKGVLFRFLAALAKQSDIAQKVWISLEKYQVCTVAENGMLMGLQKELEERECATRHFDCSIGFSHLLKALFKHGNISTRSPAYILFLTKSIVSQLVVRSYEDVKQMWELAEVACEGLLSIVDSSFVDVYALAHYPFNVAVVAQLLNDTPLFRAVCRIISEDCDAYQNPLSHDRRASEAASLVALQLLSSAMCRHSVLRLSVRSAESDILLATLPMLLMTPIHSSTQMSMLDAIFQYLEQADQLPRHSLCAARILRDLCASGASQQRHIVELLRSRHSLQTHIRAIRTALSIQTIDYQLADVLLRDENSITLSQARGETARVLLEIFADAVELSPQSANICTYTFAFTPNQNGKLYEDEASTGFQQLLSALESVMESKSPLELPYSALVEPMFRLLQRLVSPRCAFSSAILRFLRMSDFVPRLLQCAFLCDTVADEEEDHSLQTILCMRRLVASSVLHIAATEITTLLTAGYLDKPKELYSLLLEASSKIQRMDSSMTEDRDSSVDCLLFSLMKFGCPENRSTGRQLAYPTFIHFDAHRLPELLDLCNSVTVFGISQFDVEYMHRLLRREIDATGAEETDSIENEMRMILAYCTELNADLLVTGSAEQLISACAELFNVFALFAPVPFIANQTQFVMLRDACFLAIEVASSSTDACVAAVSSCVCRLTEAICALAVTTFDEKSAIRQELSTILLPLLELIMQPSQRTSKTKFNLYTACHSCLKTCYDGNVAVRELQKTDEDWLLSAGSSAAGDTLCTTISAVAHLIGKTLANDISNLPPQYKPAVLLLLADLLYEDSKGLGKLPALVRQSGIPRLLCELIITHKITDWAAAAKAKSSQRLNLYILQATLAALTRLASSSNGWDALAELSVTEFLCSAFAEPPAQIFLEPNSVKKAGSPSNIFAEIFDDALHLCLALCTNKKWRKLSFKLLDVISTCSEVYAQLLRANVVCDVLTAAAIIVSLIYFDDEPLREMIDGDALLSRLRKSAPSFPVPSPPTKLSFVSPSSILTQLKFVTQMEILNARESVLTNYEVMKLLEEEKNATTAAAGKRVRDKDKMLMTVVYETQKYLKTTPAAVQTQDCISKLVKLLKPYELTGAETLQIINLRPTAPTDVQLIVEEPEERFKSETAMDDLINVVTSTLPPKPIPPATPSRTT</sequence>
<dbReference type="GO" id="GO:0017056">
    <property type="term" value="F:structural constituent of nuclear pore"/>
    <property type="evidence" value="ECO:0007669"/>
    <property type="project" value="TreeGrafter"/>
</dbReference>
<evidence type="ECO:0000313" key="7">
    <source>
        <dbReference type="Proteomes" id="UP000218231"/>
    </source>
</evidence>
<evidence type="ECO:0000259" key="5">
    <source>
        <dbReference type="SMART" id="SM00657"/>
    </source>
</evidence>
<reference evidence="6 7" key="1">
    <citation type="journal article" date="2017" name="Curr. Biol.">
        <title>Genome architecture and evolution of a unichromosomal asexual nematode.</title>
        <authorList>
            <person name="Fradin H."/>
            <person name="Zegar C."/>
            <person name="Gutwein M."/>
            <person name="Lucas J."/>
            <person name="Kovtun M."/>
            <person name="Corcoran D."/>
            <person name="Baugh L.R."/>
            <person name="Kiontke K."/>
            <person name="Gunsalus K."/>
            <person name="Fitch D.H."/>
            <person name="Piano F."/>
        </authorList>
    </citation>
    <scope>NUCLEOTIDE SEQUENCE [LARGE SCALE GENOMIC DNA]</scope>
    <source>
        <strain evidence="6">PF1309</strain>
    </source>
</reference>
<comment type="caution">
    <text evidence="6">The sequence shown here is derived from an EMBL/GenBank/DDBJ whole genome shotgun (WGS) entry which is preliminary data.</text>
</comment>
<keyword evidence="3" id="KW-0813">Transport</keyword>
<dbReference type="InterPro" id="IPR021827">
    <property type="entry name" value="Nup186/Nup192/Nup205"/>
</dbReference>
<protein>
    <recommendedName>
        <fullName evidence="5">RNA polymerase Rpb4/RPC9 core domain-containing protein</fullName>
    </recommendedName>
</protein>
<dbReference type="Pfam" id="PF03874">
    <property type="entry name" value="RNA_pol_Rpb4"/>
    <property type="match status" value="1"/>
</dbReference>
<evidence type="ECO:0000313" key="6">
    <source>
        <dbReference type="EMBL" id="PAV88429.1"/>
    </source>
</evidence>
<dbReference type="GO" id="GO:0000166">
    <property type="term" value="F:nucleotide binding"/>
    <property type="evidence" value="ECO:0007669"/>
    <property type="project" value="InterPro"/>
</dbReference>
<dbReference type="InterPro" id="IPR010997">
    <property type="entry name" value="HRDC-like_sf"/>
</dbReference>
<evidence type="ECO:0000256" key="3">
    <source>
        <dbReference type="ARBA" id="ARBA00022448"/>
    </source>
</evidence>
<dbReference type="GO" id="GO:0044611">
    <property type="term" value="C:nuclear pore inner ring"/>
    <property type="evidence" value="ECO:0007669"/>
    <property type="project" value="TreeGrafter"/>
</dbReference>
<feature type="domain" description="RNA polymerase Rpb4/RPC9 core" evidence="5">
    <location>
        <begin position="1597"/>
        <end position="1724"/>
    </location>
</feature>
<accession>A0A2A2LQL7</accession>
<dbReference type="OrthoDB" id="2019644at2759"/>
<dbReference type="InterPro" id="IPR038324">
    <property type="entry name" value="Rpb4/RPC9_sf"/>
</dbReference>
<dbReference type="PANTHER" id="PTHR31344">
    <property type="entry name" value="NUCLEAR PORE COMPLEX PROTEIN NUP205"/>
    <property type="match status" value="1"/>
</dbReference>
<dbReference type="SUPFAM" id="SSF47819">
    <property type="entry name" value="HRDC-like"/>
    <property type="match status" value="1"/>
</dbReference>
<dbReference type="Pfam" id="PF11894">
    <property type="entry name" value="Nup192"/>
    <property type="match status" value="1"/>
</dbReference>
<evidence type="ECO:0000256" key="4">
    <source>
        <dbReference type="ARBA" id="ARBA00023242"/>
    </source>
</evidence>
<evidence type="ECO:0000256" key="2">
    <source>
        <dbReference type="ARBA" id="ARBA00005892"/>
    </source>
</evidence>
<dbReference type="InterPro" id="IPR006590">
    <property type="entry name" value="RNA_pol_Rpb4/RPC9_core"/>
</dbReference>
<dbReference type="GO" id="GO:0006999">
    <property type="term" value="P:nuclear pore organization"/>
    <property type="evidence" value="ECO:0007669"/>
    <property type="project" value="TreeGrafter"/>
</dbReference>
<organism evidence="6 7">
    <name type="scientific">Diploscapter pachys</name>
    <dbReference type="NCBI Taxonomy" id="2018661"/>
    <lineage>
        <taxon>Eukaryota</taxon>
        <taxon>Metazoa</taxon>
        <taxon>Ecdysozoa</taxon>
        <taxon>Nematoda</taxon>
        <taxon>Chromadorea</taxon>
        <taxon>Rhabditida</taxon>
        <taxon>Rhabditina</taxon>
        <taxon>Rhabditomorpha</taxon>
        <taxon>Rhabditoidea</taxon>
        <taxon>Rhabditidae</taxon>
        <taxon>Diploscapter</taxon>
    </lineage>
</organism>
<keyword evidence="7" id="KW-1185">Reference proteome</keyword>
<dbReference type="GO" id="GO:0006352">
    <property type="term" value="P:DNA-templated transcription initiation"/>
    <property type="evidence" value="ECO:0007669"/>
    <property type="project" value="InterPro"/>
</dbReference>